<dbReference type="PANTHER" id="PTHR31559:SF0">
    <property type="entry name" value="PYRIDOXAL 5'-PHOSPHATE SYNTHASE SUBUNIT SNO1-RELATED"/>
    <property type="match status" value="1"/>
</dbReference>
<dbReference type="EC" id="3.5.1.2" evidence="2"/>
<evidence type="ECO:0000256" key="6">
    <source>
        <dbReference type="ARBA" id="ARBA00049534"/>
    </source>
</evidence>
<keyword evidence="4" id="KW-0315">Glutamine amidotransferase</keyword>
<evidence type="ECO:0000313" key="7">
    <source>
        <dbReference type="EMBL" id="SVC30787.1"/>
    </source>
</evidence>
<dbReference type="AlphaFoldDB" id="A0A382L6Z6"/>
<accession>A0A382L6Z6</accession>
<dbReference type="GO" id="GO:0004359">
    <property type="term" value="F:glutaminase activity"/>
    <property type="evidence" value="ECO:0007669"/>
    <property type="project" value="UniProtKB-EC"/>
</dbReference>
<dbReference type="PROSITE" id="PS01236">
    <property type="entry name" value="PDXT_SNO_1"/>
    <property type="match status" value="1"/>
</dbReference>
<evidence type="ECO:0000256" key="4">
    <source>
        <dbReference type="ARBA" id="ARBA00022962"/>
    </source>
</evidence>
<dbReference type="PROSITE" id="PS51273">
    <property type="entry name" value="GATASE_TYPE_1"/>
    <property type="match status" value="1"/>
</dbReference>
<evidence type="ECO:0000256" key="3">
    <source>
        <dbReference type="ARBA" id="ARBA00022801"/>
    </source>
</evidence>
<feature type="non-terminal residue" evidence="7">
    <location>
        <position position="114"/>
    </location>
</feature>
<dbReference type="PANTHER" id="PTHR31559">
    <property type="entry name" value="PYRIDOXAL 5'-PHOSPHATE SYNTHASE SUBUNIT SNO"/>
    <property type="match status" value="1"/>
</dbReference>
<dbReference type="SUPFAM" id="SSF52317">
    <property type="entry name" value="Class I glutamine amidotransferase-like"/>
    <property type="match status" value="1"/>
</dbReference>
<protein>
    <recommendedName>
        <fullName evidence="2">glutaminase</fullName>
        <ecNumber evidence="2">3.5.1.2</ecNumber>
    </recommendedName>
</protein>
<comment type="similarity">
    <text evidence="1">Belongs to the glutaminase PdxT/SNO family.</text>
</comment>
<dbReference type="InterPro" id="IPR029062">
    <property type="entry name" value="Class_I_gatase-like"/>
</dbReference>
<dbReference type="GO" id="GO:0005829">
    <property type="term" value="C:cytosol"/>
    <property type="evidence" value="ECO:0007669"/>
    <property type="project" value="TreeGrafter"/>
</dbReference>
<gene>
    <name evidence="7" type="ORF">METZ01_LOCUS283641</name>
</gene>
<keyword evidence="5" id="KW-0456">Lyase</keyword>
<dbReference type="InterPro" id="IPR002161">
    <property type="entry name" value="PdxT/SNO"/>
</dbReference>
<dbReference type="InterPro" id="IPR021196">
    <property type="entry name" value="PdxT/SNO_CS"/>
</dbReference>
<dbReference type="Pfam" id="PF01174">
    <property type="entry name" value="SNO"/>
    <property type="match status" value="1"/>
</dbReference>
<reference evidence="7" key="1">
    <citation type="submission" date="2018-05" db="EMBL/GenBank/DDBJ databases">
        <authorList>
            <person name="Lanie J.A."/>
            <person name="Ng W.-L."/>
            <person name="Kazmierczak K.M."/>
            <person name="Andrzejewski T.M."/>
            <person name="Davidsen T.M."/>
            <person name="Wayne K.J."/>
            <person name="Tettelin H."/>
            <person name="Glass J.I."/>
            <person name="Rusch D."/>
            <person name="Podicherti R."/>
            <person name="Tsui H.-C.T."/>
            <person name="Winkler M.E."/>
        </authorList>
    </citation>
    <scope>NUCLEOTIDE SEQUENCE</scope>
</reference>
<dbReference type="EMBL" id="UINC01084286">
    <property type="protein sequence ID" value="SVC30787.1"/>
    <property type="molecule type" value="Genomic_DNA"/>
</dbReference>
<comment type="catalytic activity">
    <reaction evidence="6">
        <text>L-glutamine + H2O = L-glutamate + NH4(+)</text>
        <dbReference type="Rhea" id="RHEA:15889"/>
        <dbReference type="ChEBI" id="CHEBI:15377"/>
        <dbReference type="ChEBI" id="CHEBI:28938"/>
        <dbReference type="ChEBI" id="CHEBI:29985"/>
        <dbReference type="ChEBI" id="CHEBI:58359"/>
        <dbReference type="EC" id="3.5.1.2"/>
    </reaction>
</comment>
<dbReference type="GO" id="GO:0042823">
    <property type="term" value="P:pyridoxal phosphate biosynthetic process"/>
    <property type="evidence" value="ECO:0007669"/>
    <property type="project" value="InterPro"/>
</dbReference>
<proteinExistence type="inferred from homology"/>
<organism evidence="7">
    <name type="scientific">marine metagenome</name>
    <dbReference type="NCBI Taxonomy" id="408172"/>
    <lineage>
        <taxon>unclassified sequences</taxon>
        <taxon>metagenomes</taxon>
        <taxon>ecological metagenomes</taxon>
    </lineage>
</organism>
<sequence length="114" mass="12556">MKIGILALQGDYLKHEQLVLKLGWDCVRVRYKKDFSSLNGLIIPGGESTTLTKLLKATGLFVPLKEFAETHPILGTCAGLILMSSESSDTRVSPLGLLNIKVERNAFGRQIHSF</sequence>
<evidence type="ECO:0000256" key="5">
    <source>
        <dbReference type="ARBA" id="ARBA00023239"/>
    </source>
</evidence>
<dbReference type="PROSITE" id="PS51130">
    <property type="entry name" value="PDXT_SNO_2"/>
    <property type="match status" value="1"/>
</dbReference>
<dbReference type="GO" id="GO:0008614">
    <property type="term" value="P:pyridoxine metabolic process"/>
    <property type="evidence" value="ECO:0007669"/>
    <property type="project" value="TreeGrafter"/>
</dbReference>
<dbReference type="Gene3D" id="3.40.50.880">
    <property type="match status" value="1"/>
</dbReference>
<evidence type="ECO:0000256" key="2">
    <source>
        <dbReference type="ARBA" id="ARBA00012918"/>
    </source>
</evidence>
<keyword evidence="3" id="KW-0378">Hydrolase</keyword>
<dbReference type="GO" id="GO:1903600">
    <property type="term" value="C:glutaminase complex"/>
    <property type="evidence" value="ECO:0007669"/>
    <property type="project" value="TreeGrafter"/>
</dbReference>
<evidence type="ECO:0000256" key="1">
    <source>
        <dbReference type="ARBA" id="ARBA00008345"/>
    </source>
</evidence>
<name>A0A382L6Z6_9ZZZZ</name>
<dbReference type="GO" id="GO:0016829">
    <property type="term" value="F:lyase activity"/>
    <property type="evidence" value="ECO:0007669"/>
    <property type="project" value="UniProtKB-KW"/>
</dbReference>
<dbReference type="NCBIfam" id="TIGR03800">
    <property type="entry name" value="PLP_synth_Pdx2"/>
    <property type="match status" value="1"/>
</dbReference>